<keyword evidence="1" id="KW-1133">Transmembrane helix</keyword>
<comment type="caution">
    <text evidence="3">The sequence shown here is derived from an EMBL/GenBank/DDBJ whole genome shotgun (WGS) entry which is preliminary data.</text>
</comment>
<keyword evidence="4" id="KW-1185">Reference proteome</keyword>
<dbReference type="EMBL" id="JAPFFF010000006">
    <property type="protein sequence ID" value="KAK8888107.1"/>
    <property type="molecule type" value="Genomic_DNA"/>
</dbReference>
<name>A0ABR2KCA9_9EUKA</name>
<feature type="transmembrane region" description="Helical" evidence="1">
    <location>
        <begin position="164"/>
        <end position="185"/>
    </location>
</feature>
<dbReference type="InterPro" id="IPR019402">
    <property type="entry name" value="CWH43_N"/>
</dbReference>
<evidence type="ECO:0000313" key="3">
    <source>
        <dbReference type="EMBL" id="KAK8888107.1"/>
    </source>
</evidence>
<gene>
    <name evidence="3" type="ORF">M9Y10_039168</name>
</gene>
<proteinExistence type="predicted"/>
<keyword evidence="1" id="KW-0812">Transmembrane</keyword>
<evidence type="ECO:0000256" key="1">
    <source>
        <dbReference type="SAM" id="Phobius"/>
    </source>
</evidence>
<dbReference type="Proteomes" id="UP001470230">
    <property type="component" value="Unassembled WGS sequence"/>
</dbReference>
<protein>
    <recommendedName>
        <fullName evidence="2">CWH43-like N-terminal domain-containing protein</fullName>
    </recommendedName>
</protein>
<organism evidence="3 4">
    <name type="scientific">Tritrichomonas musculus</name>
    <dbReference type="NCBI Taxonomy" id="1915356"/>
    <lineage>
        <taxon>Eukaryota</taxon>
        <taxon>Metamonada</taxon>
        <taxon>Parabasalia</taxon>
        <taxon>Tritrichomonadida</taxon>
        <taxon>Tritrichomonadidae</taxon>
        <taxon>Tritrichomonas</taxon>
    </lineage>
</organism>
<feature type="transmembrane region" description="Helical" evidence="1">
    <location>
        <begin position="100"/>
        <end position="123"/>
    </location>
</feature>
<reference evidence="3 4" key="1">
    <citation type="submission" date="2024-04" db="EMBL/GenBank/DDBJ databases">
        <title>Tritrichomonas musculus Genome.</title>
        <authorList>
            <person name="Alves-Ferreira E."/>
            <person name="Grigg M."/>
            <person name="Lorenzi H."/>
            <person name="Galac M."/>
        </authorList>
    </citation>
    <scope>NUCLEOTIDE SEQUENCE [LARGE SCALE GENOMIC DNA]</scope>
    <source>
        <strain evidence="3 4">EAF2021</strain>
    </source>
</reference>
<evidence type="ECO:0000313" key="4">
    <source>
        <dbReference type="Proteomes" id="UP001470230"/>
    </source>
</evidence>
<feature type="domain" description="CWH43-like N-terminal" evidence="2">
    <location>
        <begin position="15"/>
        <end position="207"/>
    </location>
</feature>
<evidence type="ECO:0000259" key="2">
    <source>
        <dbReference type="Pfam" id="PF10277"/>
    </source>
</evidence>
<accession>A0ABR2KCA9</accession>
<feature type="transmembrane region" description="Helical" evidence="1">
    <location>
        <begin position="58"/>
        <end position="80"/>
    </location>
</feature>
<feature type="transmembrane region" description="Helical" evidence="1">
    <location>
        <begin position="15"/>
        <end position="37"/>
    </location>
</feature>
<feature type="transmembrane region" description="Helical" evidence="1">
    <location>
        <begin position="192"/>
        <end position="215"/>
    </location>
</feature>
<keyword evidence="1" id="KW-0472">Membrane</keyword>
<dbReference type="Pfam" id="PF10277">
    <property type="entry name" value="Frag1"/>
    <property type="match status" value="1"/>
</dbReference>
<feature type="transmembrane region" description="Helical" evidence="1">
    <location>
        <begin position="135"/>
        <end position="152"/>
    </location>
</feature>
<sequence>MGFNFGSIFSAPQNLFWYACFLPPLSLIACVIAGTVLDHYLILDTPIVATILTYSPERYIFGCTSFVVCILICVCAYRLFRFLSTGSRRLPNQSLTDTVLVYSVAVLGFIVSLAYGCISFFTLQEGVKLHFRIEIFAFILLTVFYLYCDFLFNKKRIPVSNQSWILDGFLLTLVVAYAVTVYLSIEKNMQPIFKYASIIGYAVFLLIFVKFPVLAKTYLGPKFSLSSKKVQAKKK</sequence>